<evidence type="ECO:0000313" key="2">
    <source>
        <dbReference type="Proteomes" id="UP000182110"/>
    </source>
</evidence>
<accession>A0AAN2TTH2</accession>
<dbReference type="RefSeq" id="WP_176702861.1">
    <property type="nucleotide sequence ID" value="NZ_CCXW01000001.1"/>
</dbReference>
<dbReference type="AlphaFoldDB" id="A0AAN2TTH2"/>
<keyword evidence="2" id="KW-1185">Reference proteome</keyword>
<protein>
    <submittedName>
        <fullName evidence="1">Uncharacterized protein</fullName>
    </submittedName>
</protein>
<dbReference type="EMBL" id="CCXW01000001">
    <property type="protein sequence ID" value="CEG33193.1"/>
    <property type="molecule type" value="Genomic_DNA"/>
</dbReference>
<name>A0AAN2TTH2_9BACI</name>
<gene>
    <name evidence="1" type="ORF">BN1180_03365</name>
</gene>
<dbReference type="Proteomes" id="UP000182110">
    <property type="component" value="Unassembled WGS sequence"/>
</dbReference>
<evidence type="ECO:0000313" key="1">
    <source>
        <dbReference type="EMBL" id="CEG33193.1"/>
    </source>
</evidence>
<sequence>MKKQEKSKKIGQKADSMNAMDQGLNLFPQIFNNATGIDKGNDGKINKDD</sequence>
<proteinExistence type="predicted"/>
<comment type="caution">
    <text evidence="1">The sequence shown here is derived from an EMBL/GenBank/DDBJ whole genome shotgun (WGS) entry which is preliminary data.</text>
</comment>
<organism evidence="1 2">
    <name type="scientific">Peribacillus simplex</name>
    <dbReference type="NCBI Taxonomy" id="1478"/>
    <lineage>
        <taxon>Bacteria</taxon>
        <taxon>Bacillati</taxon>
        <taxon>Bacillota</taxon>
        <taxon>Bacilli</taxon>
        <taxon>Bacillales</taxon>
        <taxon>Bacillaceae</taxon>
        <taxon>Peribacillus</taxon>
    </lineage>
</organism>
<reference evidence="1 2" key="1">
    <citation type="journal article" date="2014" name="Genome Announc.">
        <title>Genome Sequence of Bacillus simplex Strain P558, Isolated from a Human Fecal Sample.</title>
        <authorList>
            <person name="Croce O."/>
            <person name="Hugon P."/>
            <person name="Lagier J.C."/>
            <person name="Bibi F."/>
            <person name="Robert C."/>
            <person name="Azhar E.I."/>
            <person name="Raoult D."/>
            <person name="Fournier P.E."/>
        </authorList>
    </citation>
    <scope>NUCLEOTIDE SEQUENCE [LARGE SCALE GENOMIC DNA]</scope>
    <source>
        <strain evidence="1 2">P558</strain>
    </source>
</reference>